<dbReference type="EMBL" id="KV453842">
    <property type="protein sequence ID" value="ODV91003.1"/>
    <property type="molecule type" value="Genomic_DNA"/>
</dbReference>
<dbReference type="InterPro" id="IPR021569">
    <property type="entry name" value="TUG-UBL1"/>
</dbReference>
<feature type="compositionally biased region" description="Basic and acidic residues" evidence="1">
    <location>
        <begin position="416"/>
        <end position="430"/>
    </location>
</feature>
<protein>
    <recommendedName>
        <fullName evidence="2">UBX domain-containing protein</fullName>
    </recommendedName>
</protein>
<sequence length="455" mass="50343">MSQFTVHANFQNRRIQVRMLPNESGQLLLERSCKVLELDAAGYGLKAGKSMVDLSLPLRLSGLIAGSKVEIVPVSNKPYNVNIALQLEDINSRVSVTVSSSDTVLEALNKGGATAGVNLVQRVADSGYYYIPTVRFLNKTLVSLSDLSKPISYYGIKSASLLRVKLELSDIPFEHIKNDLVFCHPEEASESQRPTEENKLVSIQSTSTEITNGSISQPAADTPSTPVTRTENESKMNSRKVQVYKSAESSTPQNANYEDDEATYELTLDRAKQYQAMLSNKARSNGPLLTKALREKLQEERAPQISEMFIRIRLPDETQIQSGFHPNESINAVYSFVRSTLKDPTINFQLSAPRPARSFDESDTSTLTDLLGFSSRVLLLMTLEGQARMQRNSLLKDDYLKSALDISAATESSSADDLKHTDDQNSKHTEPTITKSASKTAPTKSMPKWLKLGKK</sequence>
<dbReference type="AlphaFoldDB" id="A0A1E4TH01"/>
<dbReference type="SMART" id="SM00166">
    <property type="entry name" value="UBX"/>
    <property type="match status" value="1"/>
</dbReference>
<dbReference type="Proteomes" id="UP000095023">
    <property type="component" value="Unassembled WGS sequence"/>
</dbReference>
<dbReference type="GO" id="GO:0006886">
    <property type="term" value="P:intracellular protein transport"/>
    <property type="evidence" value="ECO:0007669"/>
    <property type="project" value="TreeGrafter"/>
</dbReference>
<feature type="compositionally biased region" description="Polar residues" evidence="1">
    <location>
        <begin position="431"/>
        <end position="443"/>
    </location>
</feature>
<feature type="domain" description="UBX" evidence="2">
    <location>
        <begin position="303"/>
        <end position="381"/>
    </location>
</feature>
<accession>A0A1E4TH01</accession>
<keyword evidence="4" id="KW-1185">Reference proteome</keyword>
<reference evidence="4" key="1">
    <citation type="submission" date="2016-02" db="EMBL/GenBank/DDBJ databases">
        <title>Comparative genomics of biotechnologically important yeasts.</title>
        <authorList>
            <consortium name="DOE Joint Genome Institute"/>
            <person name="Riley R."/>
            <person name="Haridas S."/>
            <person name="Wolfe K.H."/>
            <person name="Lopes M.R."/>
            <person name="Hittinger C.T."/>
            <person name="Goker M."/>
            <person name="Salamov A."/>
            <person name="Wisecaver J."/>
            <person name="Long T.M."/>
            <person name="Aerts A.L."/>
            <person name="Barry K."/>
            <person name="Choi C."/>
            <person name="Clum A."/>
            <person name="Coughlan A.Y."/>
            <person name="Deshpande S."/>
            <person name="Douglass A.P."/>
            <person name="Hanson S.J."/>
            <person name="Klenk H.-P."/>
            <person name="Labutti K."/>
            <person name="Lapidus A."/>
            <person name="Lindquist E."/>
            <person name="Lipzen A."/>
            <person name="Meier-Kolthoff J.P."/>
            <person name="Ohm R.A."/>
            <person name="Otillar R.P."/>
            <person name="Pangilinan J."/>
            <person name="Peng Y."/>
            <person name="Rokas A."/>
            <person name="Rosa C.A."/>
            <person name="Scheuner C."/>
            <person name="Sibirny A.A."/>
            <person name="Slot J.C."/>
            <person name="Stielow J.B."/>
            <person name="Sun H."/>
            <person name="Kurtzman C.P."/>
            <person name="Blackwell M."/>
            <person name="Jeffries T.W."/>
            <person name="Grigoriev I.V."/>
        </authorList>
    </citation>
    <scope>NUCLEOTIDE SEQUENCE [LARGE SCALE GENOMIC DNA]</scope>
    <source>
        <strain evidence="4">NRRL Y-17796</strain>
    </source>
</reference>
<dbReference type="PANTHER" id="PTHR46467:SF1">
    <property type="entry name" value="TETHER CONTAINING UBX DOMAIN FOR GLUT4"/>
    <property type="match status" value="1"/>
</dbReference>
<dbReference type="GO" id="GO:0012506">
    <property type="term" value="C:vesicle membrane"/>
    <property type="evidence" value="ECO:0007669"/>
    <property type="project" value="TreeGrafter"/>
</dbReference>
<feature type="compositionally biased region" description="Polar residues" evidence="1">
    <location>
        <begin position="208"/>
        <end position="229"/>
    </location>
</feature>
<feature type="region of interest" description="Disordered" evidence="1">
    <location>
        <begin position="208"/>
        <end position="257"/>
    </location>
</feature>
<evidence type="ECO:0000313" key="3">
    <source>
        <dbReference type="EMBL" id="ODV91003.1"/>
    </source>
</evidence>
<organism evidence="3 4">
    <name type="scientific">Tortispora caseinolytica NRRL Y-17796</name>
    <dbReference type="NCBI Taxonomy" id="767744"/>
    <lineage>
        <taxon>Eukaryota</taxon>
        <taxon>Fungi</taxon>
        <taxon>Dikarya</taxon>
        <taxon>Ascomycota</taxon>
        <taxon>Saccharomycotina</taxon>
        <taxon>Trigonopsidomycetes</taxon>
        <taxon>Trigonopsidales</taxon>
        <taxon>Trigonopsidaceae</taxon>
        <taxon>Tortispora</taxon>
    </lineage>
</organism>
<dbReference type="InterPro" id="IPR001012">
    <property type="entry name" value="UBX_dom"/>
</dbReference>
<dbReference type="Gene3D" id="3.10.20.90">
    <property type="entry name" value="Phosphatidylinositol 3-kinase Catalytic Subunit, Chain A, domain 1"/>
    <property type="match status" value="2"/>
</dbReference>
<dbReference type="InterPro" id="IPR029071">
    <property type="entry name" value="Ubiquitin-like_domsf"/>
</dbReference>
<dbReference type="Pfam" id="PF00789">
    <property type="entry name" value="UBX"/>
    <property type="match status" value="1"/>
</dbReference>
<evidence type="ECO:0000256" key="1">
    <source>
        <dbReference type="SAM" id="MobiDB-lite"/>
    </source>
</evidence>
<name>A0A1E4TH01_9ASCO</name>
<dbReference type="CDD" id="cd01767">
    <property type="entry name" value="UBX"/>
    <property type="match status" value="1"/>
</dbReference>
<dbReference type="GO" id="GO:0005634">
    <property type="term" value="C:nucleus"/>
    <property type="evidence" value="ECO:0007669"/>
    <property type="project" value="TreeGrafter"/>
</dbReference>
<proteinExistence type="predicted"/>
<gene>
    <name evidence="3" type="ORF">CANCADRAFT_44626</name>
</gene>
<dbReference type="SUPFAM" id="SSF54236">
    <property type="entry name" value="Ubiquitin-like"/>
    <property type="match status" value="2"/>
</dbReference>
<evidence type="ECO:0000313" key="4">
    <source>
        <dbReference type="Proteomes" id="UP000095023"/>
    </source>
</evidence>
<dbReference type="PROSITE" id="PS50033">
    <property type="entry name" value="UBX"/>
    <property type="match status" value="1"/>
</dbReference>
<dbReference type="GO" id="GO:0005737">
    <property type="term" value="C:cytoplasm"/>
    <property type="evidence" value="ECO:0007669"/>
    <property type="project" value="TreeGrafter"/>
</dbReference>
<evidence type="ECO:0000259" key="2">
    <source>
        <dbReference type="PROSITE" id="PS50033"/>
    </source>
</evidence>
<feature type="region of interest" description="Disordered" evidence="1">
    <location>
        <begin position="409"/>
        <end position="455"/>
    </location>
</feature>
<dbReference type="OrthoDB" id="440781at2759"/>
<dbReference type="PANTHER" id="PTHR46467">
    <property type="entry name" value="TETHER CONTAINING UBX DOMAIN FOR GLUT4"/>
    <property type="match status" value="1"/>
</dbReference>
<feature type="compositionally biased region" description="Polar residues" evidence="1">
    <location>
        <begin position="247"/>
        <end position="256"/>
    </location>
</feature>
<dbReference type="Pfam" id="PF11470">
    <property type="entry name" value="TUG-UBL1"/>
    <property type="match status" value="1"/>
</dbReference>